<comment type="caution">
    <text evidence="14">The sequence shown here is derived from an EMBL/GenBank/DDBJ whole genome shotgun (WGS) entry which is preliminary data.</text>
</comment>
<dbReference type="NCBIfam" id="TIGR00328">
    <property type="entry name" value="flhB"/>
    <property type="match status" value="1"/>
</dbReference>
<dbReference type="GO" id="GO:0009306">
    <property type="term" value="P:protein secretion"/>
    <property type="evidence" value="ECO:0007669"/>
    <property type="project" value="InterPro"/>
</dbReference>
<dbReference type="PRINTS" id="PR00950">
    <property type="entry name" value="TYPE3IMSPROT"/>
</dbReference>
<keyword evidence="8 13" id="KW-0653">Protein transport</keyword>
<evidence type="ECO:0000256" key="13">
    <source>
        <dbReference type="RuleBase" id="RU364091"/>
    </source>
</evidence>
<dbReference type="GO" id="GO:0005886">
    <property type="term" value="C:plasma membrane"/>
    <property type="evidence" value="ECO:0007669"/>
    <property type="project" value="UniProtKB-SubCell"/>
</dbReference>
<dbReference type="InterPro" id="IPR006135">
    <property type="entry name" value="T3SS_substrate_exporter"/>
</dbReference>
<keyword evidence="11 13" id="KW-1006">Bacterial flagellum protein export</keyword>
<dbReference type="GO" id="GO:0044780">
    <property type="term" value="P:bacterial-type flagellum assembly"/>
    <property type="evidence" value="ECO:0007669"/>
    <property type="project" value="InterPro"/>
</dbReference>
<gene>
    <name evidence="13" type="primary">flhB</name>
    <name evidence="14" type="ORF">ABR85_11885</name>
</gene>
<evidence type="ECO:0000256" key="10">
    <source>
        <dbReference type="ARBA" id="ARBA00023136"/>
    </source>
</evidence>
<name>A0A0R2TAF8_9GAMM</name>
<dbReference type="InterPro" id="IPR006136">
    <property type="entry name" value="FlhB"/>
</dbReference>
<feature type="transmembrane region" description="Helical" evidence="13">
    <location>
        <begin position="86"/>
        <end position="111"/>
    </location>
</feature>
<evidence type="ECO:0000256" key="2">
    <source>
        <dbReference type="ARBA" id="ARBA00010690"/>
    </source>
</evidence>
<feature type="transmembrane region" description="Helical" evidence="13">
    <location>
        <begin position="36"/>
        <end position="59"/>
    </location>
</feature>
<comment type="subcellular location">
    <subcellularLocation>
        <location evidence="1">Cell membrane</location>
        <topology evidence="1">Multi-pass membrane protein</topology>
    </subcellularLocation>
</comment>
<dbReference type="Gene3D" id="3.40.1690.10">
    <property type="entry name" value="secretion proteins EscU"/>
    <property type="match status" value="1"/>
</dbReference>
<keyword evidence="7 13" id="KW-1005">Bacterial flagellum biogenesis</keyword>
<sequence length="386" mass="42545">MAEETDQTDKTQEPTAKRLEKAREEGQFLRSQDTSIAVLLISVAIVFYLFGGTAGEAFIELFSQAFKFDRSVTKNPFVIAGTLPKLFIQSILFISPILVMTVVLSIVTAYVTGGIGFSAKAFFPKASKLNPITGLGRMFGIKSVVELSKSFAKLILIALVIISLLYTLYERVFFLNMLPIKVAIASGLEILIWGVLLVTMTLLIIAAIDLPYQIVSFNNKLKMSRQEIKDEYKESEGRPEVKAKIRERQRAVAMNQMMASIADADVIVTNPSHFAVALAYEPGSSQAPIVLAKGADILAASIREKAGETQVPIFESPYLARAIYFTTEIKQEIPVPLYRAVAEVIAYIFQLNELRKDGTKLRKPKVKIPSSMLFDSTGKLVEGGTS</sequence>
<evidence type="ECO:0000256" key="11">
    <source>
        <dbReference type="ARBA" id="ARBA00023225"/>
    </source>
</evidence>
<dbReference type="Proteomes" id="UP000051242">
    <property type="component" value="Unassembled WGS sequence"/>
</dbReference>
<keyword evidence="6 13" id="KW-0812">Transmembrane</keyword>
<evidence type="ECO:0000256" key="6">
    <source>
        <dbReference type="ARBA" id="ARBA00022692"/>
    </source>
</evidence>
<evidence type="ECO:0000256" key="1">
    <source>
        <dbReference type="ARBA" id="ARBA00004651"/>
    </source>
</evidence>
<dbReference type="InterPro" id="IPR029025">
    <property type="entry name" value="T3SS_substrate_exporter_C"/>
</dbReference>
<dbReference type="EMBL" id="LICD01000039">
    <property type="protein sequence ID" value="KRO82411.1"/>
    <property type="molecule type" value="Genomic_DNA"/>
</dbReference>
<keyword evidence="4 13" id="KW-0813">Transport</keyword>
<proteinExistence type="inferred from homology"/>
<evidence type="ECO:0000256" key="4">
    <source>
        <dbReference type="ARBA" id="ARBA00022448"/>
    </source>
</evidence>
<organism evidence="14 15">
    <name type="scientific">OM182 bacterium BACL3 MAG-120619-bin3</name>
    <dbReference type="NCBI Taxonomy" id="1655593"/>
    <lineage>
        <taxon>Bacteria</taxon>
        <taxon>Pseudomonadati</taxon>
        <taxon>Pseudomonadota</taxon>
        <taxon>Gammaproteobacteria</taxon>
        <taxon>OMG group</taxon>
        <taxon>OM182 clade</taxon>
    </lineage>
</organism>
<evidence type="ECO:0000256" key="3">
    <source>
        <dbReference type="ARBA" id="ARBA00021622"/>
    </source>
</evidence>
<reference evidence="14 15" key="1">
    <citation type="submission" date="2015-10" db="EMBL/GenBank/DDBJ databases">
        <title>Metagenome-Assembled Genomes uncover a global brackish microbiome.</title>
        <authorList>
            <person name="Hugerth L.W."/>
            <person name="Larsson J."/>
            <person name="Alneberg J."/>
            <person name="Lindh M.V."/>
            <person name="Legrand C."/>
            <person name="Pinhassi J."/>
            <person name="Andersson A.F."/>
        </authorList>
    </citation>
    <scope>NUCLEOTIDE SEQUENCE [LARGE SCALE GENOMIC DNA]</scope>
    <source>
        <strain evidence="14">BACL22 MAG-120619-bin3</strain>
    </source>
</reference>
<evidence type="ECO:0000313" key="15">
    <source>
        <dbReference type="Proteomes" id="UP000051242"/>
    </source>
</evidence>
<keyword evidence="9 13" id="KW-1133">Transmembrane helix</keyword>
<evidence type="ECO:0000256" key="5">
    <source>
        <dbReference type="ARBA" id="ARBA00022475"/>
    </source>
</evidence>
<accession>A0A0R2TAF8</accession>
<dbReference type="PANTHER" id="PTHR30531:SF12">
    <property type="entry name" value="FLAGELLAR BIOSYNTHETIC PROTEIN FLHB"/>
    <property type="match status" value="1"/>
</dbReference>
<evidence type="ECO:0000256" key="9">
    <source>
        <dbReference type="ARBA" id="ARBA00022989"/>
    </source>
</evidence>
<evidence type="ECO:0000256" key="7">
    <source>
        <dbReference type="ARBA" id="ARBA00022795"/>
    </source>
</evidence>
<feature type="transmembrane region" description="Helical" evidence="13">
    <location>
        <begin position="151"/>
        <end position="170"/>
    </location>
</feature>
<evidence type="ECO:0000256" key="12">
    <source>
        <dbReference type="ARBA" id="ARBA00025078"/>
    </source>
</evidence>
<comment type="function">
    <text evidence="12 13">Required for formation of the rod structure in the basal body of the flagellar apparatus. Together with FliI and FliH, may constitute the export apparatus of flagellin.</text>
</comment>
<comment type="similarity">
    <text evidence="2 13">Belongs to the type III secretion exporter family.</text>
</comment>
<dbReference type="SUPFAM" id="SSF160544">
    <property type="entry name" value="EscU C-terminal domain-like"/>
    <property type="match status" value="1"/>
</dbReference>
<protein>
    <recommendedName>
        <fullName evidence="3 13">Flagellar biosynthetic protein FlhB</fullName>
    </recommendedName>
</protein>
<dbReference type="AlphaFoldDB" id="A0A0R2TAF8"/>
<evidence type="ECO:0000313" key="14">
    <source>
        <dbReference type="EMBL" id="KRO82411.1"/>
    </source>
</evidence>
<keyword evidence="5 13" id="KW-1003">Cell membrane</keyword>
<keyword evidence="10 13" id="KW-0472">Membrane</keyword>
<evidence type="ECO:0000256" key="8">
    <source>
        <dbReference type="ARBA" id="ARBA00022927"/>
    </source>
</evidence>
<feature type="transmembrane region" description="Helical" evidence="13">
    <location>
        <begin position="190"/>
        <end position="215"/>
    </location>
</feature>
<dbReference type="Pfam" id="PF01312">
    <property type="entry name" value="Bac_export_2"/>
    <property type="match status" value="1"/>
</dbReference>
<dbReference type="PANTHER" id="PTHR30531">
    <property type="entry name" value="FLAGELLAR BIOSYNTHETIC PROTEIN FLHB"/>
    <property type="match status" value="1"/>
</dbReference>